<dbReference type="EMBL" id="CP126446">
    <property type="protein sequence ID" value="WIF98037.1"/>
    <property type="molecule type" value="Genomic_DNA"/>
</dbReference>
<accession>A0ABY8UYE9</accession>
<sequence>MKQFNDWFNQIQSMQKTMGNFSGTGNAPFDLSSIDTYIQETIQQALGHPLGNEKRSMPIEHSPSKHSKQLDYELVELHHYYVVKIPIPEGIDVEALRLSLGNCRLYVHGLAGGDVQTISLPEQPHQKQVHAQYKKGLLEVRLARNTREDTRDIYIQY</sequence>
<dbReference type="SUPFAM" id="SSF49764">
    <property type="entry name" value="HSP20-like chaperones"/>
    <property type="match status" value="1"/>
</dbReference>
<evidence type="ECO:0000313" key="2">
    <source>
        <dbReference type="Proteomes" id="UP001236652"/>
    </source>
</evidence>
<evidence type="ECO:0008006" key="3">
    <source>
        <dbReference type="Google" id="ProtNLM"/>
    </source>
</evidence>
<dbReference type="InterPro" id="IPR008978">
    <property type="entry name" value="HSP20-like_chaperone"/>
</dbReference>
<proteinExistence type="predicted"/>
<dbReference type="CDD" id="cd00298">
    <property type="entry name" value="ACD_sHsps_p23-like"/>
    <property type="match status" value="1"/>
</dbReference>
<keyword evidence="2" id="KW-1185">Reference proteome</keyword>
<dbReference type="Proteomes" id="UP001236652">
    <property type="component" value="Chromosome"/>
</dbReference>
<dbReference type="RefSeq" id="WP_231419514.1">
    <property type="nucleotide sequence ID" value="NZ_CP126446.1"/>
</dbReference>
<evidence type="ECO:0000313" key="1">
    <source>
        <dbReference type="EMBL" id="WIF98037.1"/>
    </source>
</evidence>
<gene>
    <name evidence="1" type="ORF">QNI29_20300</name>
</gene>
<organism evidence="1 2">
    <name type="scientific">Pontibacillus chungwhensis</name>
    <dbReference type="NCBI Taxonomy" id="265426"/>
    <lineage>
        <taxon>Bacteria</taxon>
        <taxon>Bacillati</taxon>
        <taxon>Bacillota</taxon>
        <taxon>Bacilli</taxon>
        <taxon>Bacillales</taxon>
        <taxon>Bacillaceae</taxon>
        <taxon>Pontibacillus</taxon>
    </lineage>
</organism>
<protein>
    <recommendedName>
        <fullName evidence="3">Hsp20/alpha crystallin family protein</fullName>
    </recommendedName>
</protein>
<reference evidence="1 2" key="1">
    <citation type="submission" date="2023-05" db="EMBL/GenBank/DDBJ databases">
        <title>Comparative genomics reveals the evidence of polycyclic aromatic hydrocarbons degradation in moderately halophilic genus Pontibacillus.</title>
        <authorList>
            <person name="Yang H."/>
            <person name="Qian Z."/>
        </authorList>
    </citation>
    <scope>NUCLEOTIDE SEQUENCE [LARGE SCALE GENOMIC DNA]</scope>
    <source>
        <strain evidence="2">HN14</strain>
    </source>
</reference>
<name>A0ABY8UYE9_9BACI</name>